<dbReference type="Proteomes" id="UP001235939">
    <property type="component" value="Chromosome 04"/>
</dbReference>
<protein>
    <submittedName>
        <fullName evidence="2">Uncharacterized protein</fullName>
    </submittedName>
</protein>
<evidence type="ECO:0000256" key="1">
    <source>
        <dbReference type="SAM" id="MobiDB-lite"/>
    </source>
</evidence>
<dbReference type="EMBL" id="CP092866">
    <property type="protein sequence ID" value="UYV67197.1"/>
    <property type="molecule type" value="Genomic_DNA"/>
</dbReference>
<keyword evidence="3" id="KW-1185">Reference proteome</keyword>
<feature type="region of interest" description="Disordered" evidence="1">
    <location>
        <begin position="86"/>
        <end position="112"/>
    </location>
</feature>
<proteinExistence type="predicted"/>
<sequence>MSYPPFMALTGIVILPMKTEDRKLSQHLHGNVYELLGQPCSRVRTRHLEVGFGHGRAHGGEHGAHVVALVLPLDVRYGERAVSGHGEPAVRPLGEHEHLGALPRPEHSGRLRHNEDTNLASTNIWLRVVDFTKIFNQTNRSLSRHTFTEELSKFLGQISNNQVLDRMGTERQLIKFIKQRKLTFVGHVMRGSAGETLLTVLEGKLQGNRSRGRRRQGYTDDLKQWTG</sequence>
<name>A0ABY6KEE1_9ARAC</name>
<organism evidence="2 3">
    <name type="scientific">Cordylochernes scorpioides</name>
    <dbReference type="NCBI Taxonomy" id="51811"/>
    <lineage>
        <taxon>Eukaryota</taxon>
        <taxon>Metazoa</taxon>
        <taxon>Ecdysozoa</taxon>
        <taxon>Arthropoda</taxon>
        <taxon>Chelicerata</taxon>
        <taxon>Arachnida</taxon>
        <taxon>Pseudoscorpiones</taxon>
        <taxon>Cheliferoidea</taxon>
        <taxon>Chernetidae</taxon>
        <taxon>Cordylochernes</taxon>
    </lineage>
</organism>
<gene>
    <name evidence="2" type="ORF">LAZ67_4004348</name>
</gene>
<evidence type="ECO:0000313" key="2">
    <source>
        <dbReference type="EMBL" id="UYV67197.1"/>
    </source>
</evidence>
<evidence type="ECO:0000313" key="3">
    <source>
        <dbReference type="Proteomes" id="UP001235939"/>
    </source>
</evidence>
<reference evidence="2 3" key="1">
    <citation type="submission" date="2022-01" db="EMBL/GenBank/DDBJ databases">
        <title>A chromosomal length assembly of Cordylochernes scorpioides.</title>
        <authorList>
            <person name="Zeh D."/>
            <person name="Zeh J."/>
        </authorList>
    </citation>
    <scope>NUCLEOTIDE SEQUENCE [LARGE SCALE GENOMIC DNA]</scope>
    <source>
        <strain evidence="2">IN4F17</strain>
        <tissue evidence="2">Whole Body</tissue>
    </source>
</reference>
<feature type="compositionally biased region" description="Basic and acidic residues" evidence="1">
    <location>
        <begin position="93"/>
        <end position="112"/>
    </location>
</feature>
<accession>A0ABY6KEE1</accession>